<keyword evidence="7 10" id="KW-0472">Membrane</keyword>
<keyword evidence="3 10" id="KW-0808">Transferase</keyword>
<dbReference type="EC" id="2.3.1.275" evidence="10"/>
<evidence type="ECO:0000256" key="8">
    <source>
        <dbReference type="ARBA" id="ARBA00023209"/>
    </source>
</evidence>
<evidence type="ECO:0000256" key="4">
    <source>
        <dbReference type="ARBA" id="ARBA00022692"/>
    </source>
</evidence>
<comment type="similarity">
    <text evidence="10">Belongs to the PlsY family.</text>
</comment>
<dbReference type="GO" id="GO:0043772">
    <property type="term" value="F:acyl-phosphate glycerol-3-phosphate acyltransferase activity"/>
    <property type="evidence" value="ECO:0007669"/>
    <property type="project" value="UniProtKB-UniRule"/>
</dbReference>
<feature type="transmembrane region" description="Helical" evidence="10">
    <location>
        <begin position="85"/>
        <end position="103"/>
    </location>
</feature>
<reference evidence="11 12" key="1">
    <citation type="journal article" date="2012" name="Stand. Genomic Sci.">
        <title>Complete genome sequence of Liberibacter crescens BT-1.</title>
        <authorList>
            <person name="Leonard M.T."/>
            <person name="Fagen J.R."/>
            <person name="Davis-Richardson A.G."/>
            <person name="Davis M.J."/>
            <person name="Triplett E.W."/>
        </authorList>
    </citation>
    <scope>NUCLEOTIDE SEQUENCE [LARGE SCALE GENOMIC DNA]</scope>
    <source>
        <strain evidence="11 12">BT-1</strain>
    </source>
</reference>
<dbReference type="PANTHER" id="PTHR30309">
    <property type="entry name" value="INNER MEMBRANE PROTEIN YGIH"/>
    <property type="match status" value="1"/>
</dbReference>
<comment type="subcellular location">
    <subcellularLocation>
        <location evidence="10">Cell inner membrane</location>
        <topology evidence="10">Multi-pass membrane protein</topology>
    </subcellularLocation>
</comment>
<dbReference type="eggNOG" id="COG0344">
    <property type="taxonomic scope" value="Bacteria"/>
</dbReference>
<evidence type="ECO:0000256" key="9">
    <source>
        <dbReference type="ARBA" id="ARBA00023264"/>
    </source>
</evidence>
<keyword evidence="10" id="KW-0997">Cell inner membrane</keyword>
<comment type="pathway">
    <text evidence="10">Lipid metabolism; phospholipid metabolism.</text>
</comment>
<dbReference type="HAMAP" id="MF_01043">
    <property type="entry name" value="PlsY"/>
    <property type="match status" value="1"/>
</dbReference>
<dbReference type="STRING" id="1215343.B488_09570"/>
<keyword evidence="6 10" id="KW-0443">Lipid metabolism</keyword>
<keyword evidence="4 10" id="KW-0812">Transmembrane</keyword>
<dbReference type="Pfam" id="PF02660">
    <property type="entry name" value="G3P_acyltransf"/>
    <property type="match status" value="1"/>
</dbReference>
<keyword evidence="5 10" id="KW-1133">Transmembrane helix</keyword>
<dbReference type="GO" id="GO:0008654">
    <property type="term" value="P:phospholipid biosynthetic process"/>
    <property type="evidence" value="ECO:0007669"/>
    <property type="project" value="UniProtKB-UniRule"/>
</dbReference>
<evidence type="ECO:0000313" key="11">
    <source>
        <dbReference type="EMBL" id="AGA64949.1"/>
    </source>
</evidence>
<keyword evidence="12" id="KW-1185">Reference proteome</keyword>
<keyword evidence="9 10" id="KW-1208">Phospholipid metabolism</keyword>
<name>L0ETT1_LIBCB</name>
<dbReference type="PANTHER" id="PTHR30309:SF0">
    <property type="entry name" value="GLYCEROL-3-PHOSPHATE ACYLTRANSFERASE-RELATED"/>
    <property type="match status" value="1"/>
</dbReference>
<keyword evidence="1 10" id="KW-1003">Cell membrane</keyword>
<keyword evidence="2 10" id="KW-0444">Lipid biosynthesis</keyword>
<protein>
    <recommendedName>
        <fullName evidence="10">Glycerol-3-phosphate acyltransferase</fullName>
    </recommendedName>
    <alternativeName>
        <fullName evidence="10">Acyl-PO4 G3P acyltransferase</fullName>
    </alternativeName>
    <alternativeName>
        <fullName evidence="10">Acyl-phosphate--glycerol-3-phosphate acyltransferase</fullName>
    </alternativeName>
    <alternativeName>
        <fullName evidence="10">G3P acyltransferase</fullName>
        <shortName evidence="10">GPAT</shortName>
        <ecNumber evidence="10">2.3.1.275</ecNumber>
    </alternativeName>
    <alternativeName>
        <fullName evidence="10">Lysophosphatidic acid synthase</fullName>
        <shortName evidence="10">LPA synthase</shortName>
    </alternativeName>
</protein>
<comment type="function">
    <text evidence="10">Catalyzes the transfer of an acyl group from acyl-phosphate (acyl-PO(4)) to glycerol-3-phosphate (G3P) to form lysophosphatidic acid (LPA). This enzyme utilizes acyl-phosphate as fatty acyl donor, but not acyl-CoA or acyl-ACP.</text>
</comment>
<dbReference type="UniPathway" id="UPA00085"/>
<dbReference type="HOGENOM" id="CLU_081254_1_0_5"/>
<evidence type="ECO:0000256" key="3">
    <source>
        <dbReference type="ARBA" id="ARBA00022679"/>
    </source>
</evidence>
<gene>
    <name evidence="10" type="primary">plsY</name>
    <name evidence="11" type="ordered locus">B488_09570</name>
</gene>
<organism evidence="11 12">
    <name type="scientific">Liberibacter crescens (strain BT-1)</name>
    <dbReference type="NCBI Taxonomy" id="1215343"/>
    <lineage>
        <taxon>Bacteria</taxon>
        <taxon>Pseudomonadati</taxon>
        <taxon>Pseudomonadota</taxon>
        <taxon>Alphaproteobacteria</taxon>
        <taxon>Hyphomicrobiales</taxon>
        <taxon>Rhizobiaceae</taxon>
        <taxon>Liberibacter</taxon>
    </lineage>
</organism>
<keyword evidence="11" id="KW-0012">Acyltransferase</keyword>
<dbReference type="NCBIfam" id="TIGR00023">
    <property type="entry name" value="glycerol-3-phosphate 1-O-acyltransferase PlsY"/>
    <property type="match status" value="1"/>
</dbReference>
<keyword evidence="8 10" id="KW-0594">Phospholipid biosynthesis</keyword>
<proteinExistence type="inferred from homology"/>
<comment type="catalytic activity">
    <reaction evidence="10">
        <text>an acyl phosphate + sn-glycerol 3-phosphate = a 1-acyl-sn-glycero-3-phosphate + phosphate</text>
        <dbReference type="Rhea" id="RHEA:34075"/>
        <dbReference type="ChEBI" id="CHEBI:43474"/>
        <dbReference type="ChEBI" id="CHEBI:57597"/>
        <dbReference type="ChEBI" id="CHEBI:57970"/>
        <dbReference type="ChEBI" id="CHEBI:59918"/>
        <dbReference type="EC" id="2.3.1.275"/>
    </reaction>
</comment>
<dbReference type="Proteomes" id="UP000010799">
    <property type="component" value="Chromosome"/>
</dbReference>
<dbReference type="KEGG" id="lcc:B488_09570"/>
<dbReference type="SMART" id="SM01207">
    <property type="entry name" value="G3P_acyltransf"/>
    <property type="match status" value="1"/>
</dbReference>
<evidence type="ECO:0000256" key="10">
    <source>
        <dbReference type="HAMAP-Rule" id="MF_01043"/>
    </source>
</evidence>
<feature type="transmembrane region" description="Helical" evidence="10">
    <location>
        <begin position="12"/>
        <end position="32"/>
    </location>
</feature>
<feature type="transmembrane region" description="Helical" evidence="10">
    <location>
        <begin position="143"/>
        <end position="161"/>
    </location>
</feature>
<evidence type="ECO:0000256" key="2">
    <source>
        <dbReference type="ARBA" id="ARBA00022516"/>
    </source>
</evidence>
<evidence type="ECO:0000256" key="7">
    <source>
        <dbReference type="ARBA" id="ARBA00023136"/>
    </source>
</evidence>
<evidence type="ECO:0000256" key="1">
    <source>
        <dbReference type="ARBA" id="ARBA00022475"/>
    </source>
</evidence>
<dbReference type="PATRIC" id="fig|1215343.11.peg.985"/>
<accession>L0ETT1</accession>
<evidence type="ECO:0000256" key="5">
    <source>
        <dbReference type="ARBA" id="ARBA00022989"/>
    </source>
</evidence>
<feature type="transmembrane region" description="Helical" evidence="10">
    <location>
        <begin position="167"/>
        <end position="183"/>
    </location>
</feature>
<feature type="transmembrane region" description="Helical" evidence="10">
    <location>
        <begin position="59"/>
        <end position="78"/>
    </location>
</feature>
<sequence length="205" mass="22577">MELIINSKHLMISAMFGYFLGSIPFGLLLTYIGGFGDVRSIGSGNIGTTNVLRTGNKKLAAMTLFFDAIKATVSIFIATAFFDKTAAILAGFCAFIGHIFPLWLHCKGGKGVATYVGTILGLNAYMAIIFSIIWLSCAILTRYSSFASLFSTLMVMIISWTIKSDPILAMTLTCMTIIVWIKHKGNIQRLINKKEEKISFVKKYD</sequence>
<dbReference type="AlphaFoldDB" id="L0ETT1"/>
<dbReference type="EMBL" id="CP003789">
    <property type="protein sequence ID" value="AGA64949.1"/>
    <property type="molecule type" value="Genomic_DNA"/>
</dbReference>
<feature type="transmembrane region" description="Helical" evidence="10">
    <location>
        <begin position="115"/>
        <end position="136"/>
    </location>
</feature>
<evidence type="ECO:0000256" key="6">
    <source>
        <dbReference type="ARBA" id="ARBA00023098"/>
    </source>
</evidence>
<dbReference type="RefSeq" id="WP_015273374.1">
    <property type="nucleotide sequence ID" value="NC_019907.1"/>
</dbReference>
<comment type="subunit">
    <text evidence="10">Probably interacts with PlsX.</text>
</comment>
<evidence type="ECO:0000313" key="12">
    <source>
        <dbReference type="Proteomes" id="UP000010799"/>
    </source>
</evidence>
<dbReference type="InterPro" id="IPR003811">
    <property type="entry name" value="G3P_acylTferase_PlsY"/>
</dbReference>
<dbReference type="GO" id="GO:0005886">
    <property type="term" value="C:plasma membrane"/>
    <property type="evidence" value="ECO:0007669"/>
    <property type="project" value="UniProtKB-SubCell"/>
</dbReference>